<proteinExistence type="predicted"/>
<keyword evidence="2" id="KW-1185">Reference proteome</keyword>
<accession>A0ACB0LDD8</accession>
<protein>
    <submittedName>
        <fullName evidence="1">Uncharacterized protein</fullName>
    </submittedName>
</protein>
<evidence type="ECO:0000313" key="1">
    <source>
        <dbReference type="EMBL" id="CAJ2667474.1"/>
    </source>
</evidence>
<evidence type="ECO:0000313" key="2">
    <source>
        <dbReference type="Proteomes" id="UP001177021"/>
    </source>
</evidence>
<gene>
    <name evidence="1" type="ORF">MILVUS5_LOCUS32079</name>
</gene>
<sequence length="132" mass="15174">MGENGKEDLSKQEGKRPHIASQGTTHTSKDRRKRRLEILREKKKSMRKRKREPSNCTCNQRSRQNQVHAKNNFVLTENEVDRKNWVLLHGEAKEVAKDVWDLGKDYGLLHKGEEGEIIQELVLGVKSGEGTS</sequence>
<reference evidence="1" key="1">
    <citation type="submission" date="2023-10" db="EMBL/GenBank/DDBJ databases">
        <authorList>
            <person name="Rodriguez Cubillos JULIANA M."/>
            <person name="De Vega J."/>
        </authorList>
    </citation>
    <scope>NUCLEOTIDE SEQUENCE</scope>
</reference>
<organism evidence="1 2">
    <name type="scientific">Trifolium pratense</name>
    <name type="common">Red clover</name>
    <dbReference type="NCBI Taxonomy" id="57577"/>
    <lineage>
        <taxon>Eukaryota</taxon>
        <taxon>Viridiplantae</taxon>
        <taxon>Streptophyta</taxon>
        <taxon>Embryophyta</taxon>
        <taxon>Tracheophyta</taxon>
        <taxon>Spermatophyta</taxon>
        <taxon>Magnoliopsida</taxon>
        <taxon>eudicotyledons</taxon>
        <taxon>Gunneridae</taxon>
        <taxon>Pentapetalae</taxon>
        <taxon>rosids</taxon>
        <taxon>fabids</taxon>
        <taxon>Fabales</taxon>
        <taxon>Fabaceae</taxon>
        <taxon>Papilionoideae</taxon>
        <taxon>50 kb inversion clade</taxon>
        <taxon>NPAAA clade</taxon>
        <taxon>Hologalegina</taxon>
        <taxon>IRL clade</taxon>
        <taxon>Trifolieae</taxon>
        <taxon>Trifolium</taxon>
    </lineage>
</organism>
<dbReference type="Proteomes" id="UP001177021">
    <property type="component" value="Unassembled WGS sequence"/>
</dbReference>
<comment type="caution">
    <text evidence="1">The sequence shown here is derived from an EMBL/GenBank/DDBJ whole genome shotgun (WGS) entry which is preliminary data.</text>
</comment>
<dbReference type="EMBL" id="CASHSV030000513">
    <property type="protein sequence ID" value="CAJ2667474.1"/>
    <property type="molecule type" value="Genomic_DNA"/>
</dbReference>
<name>A0ACB0LDD8_TRIPR</name>